<dbReference type="InterPro" id="IPR002931">
    <property type="entry name" value="Transglutaminase-like"/>
</dbReference>
<organism evidence="4 5">
    <name type="scientific">Virgibacillus natechei</name>
    <dbReference type="NCBI Taxonomy" id="1216297"/>
    <lineage>
        <taxon>Bacteria</taxon>
        <taxon>Bacillati</taxon>
        <taxon>Bacillota</taxon>
        <taxon>Bacilli</taxon>
        <taxon>Bacillales</taxon>
        <taxon>Bacillaceae</taxon>
        <taxon>Virgibacillus</taxon>
    </lineage>
</organism>
<dbReference type="Gene3D" id="3.10.620.30">
    <property type="match status" value="1"/>
</dbReference>
<comment type="caution">
    <text evidence="4">The sequence shown here is derived from an EMBL/GenBank/DDBJ whole genome shotgun (WGS) entry which is preliminary data.</text>
</comment>
<feature type="transmembrane region" description="Helical" evidence="2">
    <location>
        <begin position="42"/>
        <end position="63"/>
    </location>
</feature>
<feature type="transmembrane region" description="Helical" evidence="2">
    <location>
        <begin position="70"/>
        <end position="91"/>
    </location>
</feature>
<reference evidence="4 5" key="1">
    <citation type="submission" date="2021-03" db="EMBL/GenBank/DDBJ databases">
        <title>Genomic Encyclopedia of Type Strains, Phase IV (KMG-IV): sequencing the most valuable type-strain genomes for metagenomic binning, comparative biology and taxonomic classification.</title>
        <authorList>
            <person name="Goeker M."/>
        </authorList>
    </citation>
    <scope>NUCLEOTIDE SEQUENCE [LARGE SCALE GENOMIC DNA]</scope>
    <source>
        <strain evidence="4 5">DSM 25609</strain>
    </source>
</reference>
<dbReference type="Proteomes" id="UP001519345">
    <property type="component" value="Unassembled WGS sequence"/>
</dbReference>
<feature type="compositionally biased region" description="Acidic residues" evidence="1">
    <location>
        <begin position="568"/>
        <end position="614"/>
    </location>
</feature>
<evidence type="ECO:0000256" key="1">
    <source>
        <dbReference type="SAM" id="MobiDB-lite"/>
    </source>
</evidence>
<feature type="transmembrane region" description="Helical" evidence="2">
    <location>
        <begin position="12"/>
        <end position="30"/>
    </location>
</feature>
<feature type="transmembrane region" description="Helical" evidence="2">
    <location>
        <begin position="624"/>
        <end position="642"/>
    </location>
</feature>
<dbReference type="Pfam" id="PF01841">
    <property type="entry name" value="Transglut_core"/>
    <property type="match status" value="1"/>
</dbReference>
<evidence type="ECO:0000313" key="5">
    <source>
        <dbReference type="Proteomes" id="UP001519345"/>
    </source>
</evidence>
<dbReference type="PANTHER" id="PTHR42736:SF1">
    <property type="entry name" value="PROTEIN-GLUTAMINE GAMMA-GLUTAMYLTRANSFERASE"/>
    <property type="match status" value="1"/>
</dbReference>
<feature type="transmembrane region" description="Helical" evidence="2">
    <location>
        <begin position="205"/>
        <end position="223"/>
    </location>
</feature>
<dbReference type="EMBL" id="JAGGKX010000013">
    <property type="protein sequence ID" value="MBP1970446.1"/>
    <property type="molecule type" value="Genomic_DNA"/>
</dbReference>
<dbReference type="InterPro" id="IPR025403">
    <property type="entry name" value="TgpA-like_C"/>
</dbReference>
<dbReference type="PANTHER" id="PTHR42736">
    <property type="entry name" value="PROTEIN-GLUTAMINE GAMMA-GLUTAMYLTRANSFERASE"/>
    <property type="match status" value="1"/>
</dbReference>
<keyword evidence="2" id="KW-1133">Transmembrane helix</keyword>
<feature type="domain" description="Transglutaminase-like" evidence="3">
    <location>
        <begin position="479"/>
        <end position="558"/>
    </location>
</feature>
<dbReference type="InterPro" id="IPR038765">
    <property type="entry name" value="Papain-like_cys_pep_sf"/>
</dbReference>
<keyword evidence="5" id="KW-1185">Reference proteome</keyword>
<feature type="region of interest" description="Disordered" evidence="1">
    <location>
        <begin position="562"/>
        <end position="614"/>
    </location>
</feature>
<feature type="transmembrane region" description="Helical" evidence="2">
    <location>
        <begin position="143"/>
        <end position="162"/>
    </location>
</feature>
<name>A0ABS4IJC2_9BACI</name>
<evidence type="ECO:0000256" key="2">
    <source>
        <dbReference type="SAM" id="Phobius"/>
    </source>
</evidence>
<dbReference type="RefSeq" id="WP_209463573.1">
    <property type="nucleotide sequence ID" value="NZ_CP110224.1"/>
</dbReference>
<dbReference type="InterPro" id="IPR052901">
    <property type="entry name" value="Bact_TGase-like"/>
</dbReference>
<gene>
    <name evidence="4" type="ORF">J2Z83_002567</name>
</gene>
<feature type="transmembrane region" description="Helical" evidence="2">
    <location>
        <begin position="168"/>
        <end position="185"/>
    </location>
</feature>
<keyword evidence="2" id="KW-0472">Membrane</keyword>
<evidence type="ECO:0000259" key="3">
    <source>
        <dbReference type="SMART" id="SM00460"/>
    </source>
</evidence>
<feature type="transmembrane region" description="Helical" evidence="2">
    <location>
        <begin position="116"/>
        <end position="136"/>
    </location>
</feature>
<sequence>MSRLNQHTIPFLFSLILYLCGFLLFMEWIYPVRAITYTESVAVFILFAVFCFIVSMLHMKWWIGFLIKGFALLFLINGLFIDHAFITRLWFEQVSFEIAYNLELLITQQWYNLTPLFRSFLFLVLIWMMSYLLHYWFVVMKRILLFVLLTFIYLAILDTFTIYNADIAIVRTFIISFIALGVANFMKELDKESLSFSWIKKTPVWVVPLVVTVLISSFIGYAAPKFDPQWPDPVPFIQSTAENAGNEAGSGVQRVGYGEDDSALGGSFVQDYTPVFEADVADEHYWRIETKDVYTGKGWETSTEPVYNRQNGGHISLETFNSEVVETEEQEAIVDFQGNTEIEKLIYPYGLNQVQASGAGVYYDLDDHSEAIHTANADGLSALELYTIAYENPSFDRDRLQADNNSENVPESVEEQYTQLPSSLPDRVEDLAEEITEPHDNRYEKAKAVEQYFGQNGFTYETTDVDVPEEDEDYVDQFLFESKAGYCDNYSTSMVVMLRSQDIPARWVKGFTSGDVIPGQASNVSDSHDVYEVTNANAHSWVEVYFPETGWVPFEPTQGFSNLTEFDANSDEGSGDDQEEETDQTPGTEEQEEDEPEAPELEEEEAETALAENDTDEAAFPVNWWYVSGGLALLALLGVIGYKTRFRWKTYVLNRRFKNKQDVSTYQEAYHHLLKILQHNQMAKEPGQTLREYAADIDRRYSTDEMTKLTTYYEQVLYNNETNEVEMGHLTQLWQNLIKRIMG</sequence>
<accession>A0ABS4IJC2</accession>
<dbReference type="SMART" id="SM00460">
    <property type="entry name" value="TGc"/>
    <property type="match status" value="1"/>
</dbReference>
<keyword evidence="2" id="KW-0812">Transmembrane</keyword>
<protein>
    <submittedName>
        <fullName evidence="4">Transglutaminase-like putative cysteine protease</fullName>
    </submittedName>
</protein>
<evidence type="ECO:0000313" key="4">
    <source>
        <dbReference type="EMBL" id="MBP1970446.1"/>
    </source>
</evidence>
<proteinExistence type="predicted"/>
<dbReference type="SUPFAM" id="SSF54001">
    <property type="entry name" value="Cysteine proteinases"/>
    <property type="match status" value="1"/>
</dbReference>
<dbReference type="Pfam" id="PF13559">
    <property type="entry name" value="DUF4129"/>
    <property type="match status" value="1"/>
</dbReference>